<keyword evidence="3" id="KW-1185">Reference proteome</keyword>
<feature type="chain" id="PRO_5013043181" description="DUF2242 domain-containing protein" evidence="1">
    <location>
        <begin position="25"/>
        <end position="171"/>
    </location>
</feature>
<dbReference type="InterPro" id="IPR018718">
    <property type="entry name" value="DUF2242"/>
</dbReference>
<dbReference type="PROSITE" id="PS51257">
    <property type="entry name" value="PROKAR_LIPOPROTEIN"/>
    <property type="match status" value="1"/>
</dbReference>
<sequence length="171" mass="18224">MLHLARRAHVLLLSGLLLAGCASAPPPAYRSETFAAESPFVTWSTRDPDAACEVGKRALLSQGYQVDASNATRIRGEKFFLPKTDYGMTLNITLVCLPSNVGTAIYANALQTRYELKSAATSAGVGVAGIGSISLPWTADKEALVKVGEETIADPDFYKRLFGLIDSLQGS</sequence>
<feature type="signal peptide" evidence="1">
    <location>
        <begin position="1"/>
        <end position="24"/>
    </location>
</feature>
<gene>
    <name evidence="2" type="ORF">SAMN05421829_11351</name>
</gene>
<name>A0A1N7A2E4_9RHOO</name>
<organism evidence="2 3">
    <name type="scientific">Aromatoleum tolulyticum</name>
    <dbReference type="NCBI Taxonomy" id="34027"/>
    <lineage>
        <taxon>Bacteria</taxon>
        <taxon>Pseudomonadati</taxon>
        <taxon>Pseudomonadota</taxon>
        <taxon>Betaproteobacteria</taxon>
        <taxon>Rhodocyclales</taxon>
        <taxon>Rhodocyclaceae</taxon>
        <taxon>Aromatoleum</taxon>
    </lineage>
</organism>
<dbReference type="EMBL" id="FTMD01000013">
    <property type="protein sequence ID" value="SIR33183.1"/>
    <property type="molecule type" value="Genomic_DNA"/>
</dbReference>
<proteinExistence type="predicted"/>
<protein>
    <recommendedName>
        <fullName evidence="4">DUF2242 domain-containing protein</fullName>
    </recommendedName>
</protein>
<dbReference type="Pfam" id="PF10001">
    <property type="entry name" value="DUF2242"/>
    <property type="match status" value="1"/>
</dbReference>
<evidence type="ECO:0000256" key="1">
    <source>
        <dbReference type="SAM" id="SignalP"/>
    </source>
</evidence>
<keyword evidence="1" id="KW-0732">Signal</keyword>
<evidence type="ECO:0008006" key="4">
    <source>
        <dbReference type="Google" id="ProtNLM"/>
    </source>
</evidence>
<dbReference type="AlphaFoldDB" id="A0A1N7A2E4"/>
<reference evidence="3" key="1">
    <citation type="submission" date="2017-01" db="EMBL/GenBank/DDBJ databases">
        <authorList>
            <person name="Varghese N."/>
            <person name="Submissions S."/>
        </authorList>
    </citation>
    <scope>NUCLEOTIDE SEQUENCE [LARGE SCALE GENOMIC DNA]</scope>
    <source>
        <strain evidence="3">ATCC 51758</strain>
    </source>
</reference>
<evidence type="ECO:0000313" key="2">
    <source>
        <dbReference type="EMBL" id="SIR33183.1"/>
    </source>
</evidence>
<dbReference type="STRING" id="34027.SAMN05421829_11351"/>
<accession>A0A1N7A2E4</accession>
<dbReference type="Proteomes" id="UP000186819">
    <property type="component" value="Unassembled WGS sequence"/>
</dbReference>
<dbReference type="RefSeq" id="WP_076603484.1">
    <property type="nucleotide sequence ID" value="NZ_FTMD01000013.1"/>
</dbReference>
<evidence type="ECO:0000313" key="3">
    <source>
        <dbReference type="Proteomes" id="UP000186819"/>
    </source>
</evidence>
<dbReference type="OrthoDB" id="8588389at2"/>